<dbReference type="GO" id="GO:0048188">
    <property type="term" value="C:Set1C/COMPASS complex"/>
    <property type="evidence" value="ECO:0007669"/>
    <property type="project" value="InterPro"/>
</dbReference>
<sequence length="329" mass="37224">MIWLCELNIYTLKNRISNGPNTYSNIITFRRLNNTFTIIFTIYSTLRSMKSSGNNFMTEPTPAPQTKVPFIMKLKFEELGVYRRAALGLLPKVNDPEIKMPMTFSSYKSSRKYKFLNPEKSMVTLEGGYRLCRSTRFLRTDKNYYWEVDFTSAKNEESHVRFGIATIEADMEAPVGVDQNGYCVGDLGKCIHNGWKNKNFNSPTFHAGDTVGFGFMPGPNGISLRLFLNGADYGVVYDNISTEKRWTPAISIYREAVATGRFIRPFRFDPGPAWTAAGDIPRDRSEYPISAKKLVKVMKGSGYPLEASEREAYLSAIDIALTPAHLMPI</sequence>
<dbReference type="SUPFAM" id="SSF49899">
    <property type="entry name" value="Concanavalin A-like lectins/glucanases"/>
    <property type="match status" value="1"/>
</dbReference>
<name>A0A1J4JM30_9EUKA</name>
<dbReference type="AlphaFoldDB" id="A0A1J4JM30"/>
<evidence type="ECO:0000256" key="1">
    <source>
        <dbReference type="ARBA" id="ARBA00004123"/>
    </source>
</evidence>
<dbReference type="Proteomes" id="UP000179807">
    <property type="component" value="Unassembled WGS sequence"/>
</dbReference>
<dbReference type="InterPro" id="IPR043136">
    <property type="entry name" value="B30.2/SPRY_sf"/>
</dbReference>
<dbReference type="VEuPathDB" id="TrichDB:TRFO_34949"/>
<keyword evidence="5" id="KW-1185">Reference proteome</keyword>
<dbReference type="CDD" id="cd12872">
    <property type="entry name" value="SPRY_Ash2"/>
    <property type="match status" value="1"/>
</dbReference>
<dbReference type="InterPro" id="IPR037353">
    <property type="entry name" value="ASH2"/>
</dbReference>
<evidence type="ECO:0000313" key="5">
    <source>
        <dbReference type="Proteomes" id="UP000179807"/>
    </source>
</evidence>
<dbReference type="OrthoDB" id="10266026at2759"/>
<dbReference type="PROSITE" id="PS50188">
    <property type="entry name" value="B302_SPRY"/>
    <property type="match status" value="1"/>
</dbReference>
<dbReference type="InterPro" id="IPR001870">
    <property type="entry name" value="B30.2/SPRY"/>
</dbReference>
<dbReference type="InterPro" id="IPR013320">
    <property type="entry name" value="ConA-like_dom_sf"/>
</dbReference>
<evidence type="ECO:0000256" key="2">
    <source>
        <dbReference type="ARBA" id="ARBA00023242"/>
    </source>
</evidence>
<dbReference type="GeneID" id="94844664"/>
<gene>
    <name evidence="4" type="ORF">TRFO_34949</name>
</gene>
<reference evidence="4" key="1">
    <citation type="submission" date="2016-10" db="EMBL/GenBank/DDBJ databases">
        <authorList>
            <person name="Benchimol M."/>
            <person name="Almeida L.G."/>
            <person name="Vasconcelos A.T."/>
            <person name="Perreira-Neves A."/>
            <person name="Rosa I.A."/>
            <person name="Tasca T."/>
            <person name="Bogo M.R."/>
            <person name="de Souza W."/>
        </authorList>
    </citation>
    <scope>NUCLEOTIDE SEQUENCE [LARGE SCALE GENOMIC DNA]</scope>
    <source>
        <strain evidence="4">K</strain>
    </source>
</reference>
<evidence type="ECO:0000259" key="3">
    <source>
        <dbReference type="PROSITE" id="PS50188"/>
    </source>
</evidence>
<organism evidence="4 5">
    <name type="scientific">Tritrichomonas foetus</name>
    <dbReference type="NCBI Taxonomy" id="1144522"/>
    <lineage>
        <taxon>Eukaryota</taxon>
        <taxon>Metamonada</taxon>
        <taxon>Parabasalia</taxon>
        <taxon>Tritrichomonadida</taxon>
        <taxon>Tritrichomonadidae</taxon>
        <taxon>Tritrichomonas</taxon>
    </lineage>
</organism>
<dbReference type="EMBL" id="MLAK01001045">
    <property type="protein sequence ID" value="OHS98619.1"/>
    <property type="molecule type" value="Genomic_DNA"/>
</dbReference>
<dbReference type="PANTHER" id="PTHR10598:SF0">
    <property type="entry name" value="SET1_ASH2 HISTONE METHYLTRANSFERASE COMPLEX SUBUNIT ASH2"/>
    <property type="match status" value="1"/>
</dbReference>
<accession>A0A1J4JM30</accession>
<dbReference type="GO" id="GO:0000976">
    <property type="term" value="F:transcription cis-regulatory region binding"/>
    <property type="evidence" value="ECO:0007669"/>
    <property type="project" value="TreeGrafter"/>
</dbReference>
<keyword evidence="2" id="KW-0539">Nucleus</keyword>
<proteinExistence type="predicted"/>
<protein>
    <submittedName>
        <fullName evidence="4">SPRY domain containing protein</fullName>
    </submittedName>
</protein>
<dbReference type="RefSeq" id="XP_068351756.1">
    <property type="nucleotide sequence ID" value="XM_068509960.1"/>
</dbReference>
<comment type="caution">
    <text evidence="4">The sequence shown here is derived from an EMBL/GenBank/DDBJ whole genome shotgun (WGS) entry which is preliminary data.</text>
</comment>
<dbReference type="InterPro" id="IPR003877">
    <property type="entry name" value="SPRY_dom"/>
</dbReference>
<dbReference type="PANTHER" id="PTHR10598">
    <property type="entry name" value="SET1/ASH2 HISTONE METHYLTRANSFERASE COMPLEX SUBUNIT ASH2"/>
    <property type="match status" value="1"/>
</dbReference>
<evidence type="ECO:0000313" key="4">
    <source>
        <dbReference type="EMBL" id="OHS98619.1"/>
    </source>
</evidence>
<dbReference type="Gene3D" id="2.60.120.920">
    <property type="match status" value="1"/>
</dbReference>
<feature type="domain" description="B30.2/SPRY" evidence="3">
    <location>
        <begin position="72"/>
        <end position="268"/>
    </location>
</feature>
<comment type="subcellular location">
    <subcellularLocation>
        <location evidence="1">Nucleus</location>
    </subcellularLocation>
</comment>
<dbReference type="Pfam" id="PF00622">
    <property type="entry name" value="SPRY"/>
    <property type="match status" value="1"/>
</dbReference>